<keyword evidence="3" id="KW-1185">Reference proteome</keyword>
<dbReference type="PaxDb" id="2903-EOD17990"/>
<feature type="region of interest" description="Disordered" evidence="1">
    <location>
        <begin position="54"/>
        <end position="127"/>
    </location>
</feature>
<organism evidence="2 3">
    <name type="scientific">Emiliania huxleyi (strain CCMP1516)</name>
    <dbReference type="NCBI Taxonomy" id="280463"/>
    <lineage>
        <taxon>Eukaryota</taxon>
        <taxon>Haptista</taxon>
        <taxon>Haptophyta</taxon>
        <taxon>Prymnesiophyceae</taxon>
        <taxon>Isochrysidales</taxon>
        <taxon>Noelaerhabdaceae</taxon>
        <taxon>Emiliania</taxon>
    </lineage>
</organism>
<dbReference type="HOGENOM" id="CLU_1974691_0_0_1"/>
<protein>
    <submittedName>
        <fullName evidence="2">Uncharacterized protein</fullName>
    </submittedName>
</protein>
<evidence type="ECO:0000313" key="2">
    <source>
        <dbReference type="EnsemblProtists" id="EOD17990"/>
    </source>
</evidence>
<dbReference type="RefSeq" id="XP_005770419.1">
    <property type="nucleotide sequence ID" value="XM_005770362.1"/>
</dbReference>
<name>A0A0D3J3A5_EMIH1</name>
<feature type="compositionally biased region" description="Basic and acidic residues" evidence="1">
    <location>
        <begin position="54"/>
        <end position="70"/>
    </location>
</feature>
<evidence type="ECO:0000313" key="3">
    <source>
        <dbReference type="Proteomes" id="UP000013827"/>
    </source>
</evidence>
<dbReference type="KEGG" id="ehx:EMIHUDRAFT_447904"/>
<reference evidence="3" key="1">
    <citation type="journal article" date="2013" name="Nature">
        <title>Pan genome of the phytoplankton Emiliania underpins its global distribution.</title>
        <authorList>
            <person name="Read B.A."/>
            <person name="Kegel J."/>
            <person name="Klute M.J."/>
            <person name="Kuo A."/>
            <person name="Lefebvre S.C."/>
            <person name="Maumus F."/>
            <person name="Mayer C."/>
            <person name="Miller J."/>
            <person name="Monier A."/>
            <person name="Salamov A."/>
            <person name="Young J."/>
            <person name="Aguilar M."/>
            <person name="Claverie J.M."/>
            <person name="Frickenhaus S."/>
            <person name="Gonzalez K."/>
            <person name="Herman E.K."/>
            <person name="Lin Y.C."/>
            <person name="Napier J."/>
            <person name="Ogata H."/>
            <person name="Sarno A.F."/>
            <person name="Shmutz J."/>
            <person name="Schroeder D."/>
            <person name="de Vargas C."/>
            <person name="Verret F."/>
            <person name="von Dassow P."/>
            <person name="Valentin K."/>
            <person name="Van de Peer Y."/>
            <person name="Wheeler G."/>
            <person name="Dacks J.B."/>
            <person name="Delwiche C.F."/>
            <person name="Dyhrman S.T."/>
            <person name="Glockner G."/>
            <person name="John U."/>
            <person name="Richards T."/>
            <person name="Worden A.Z."/>
            <person name="Zhang X."/>
            <person name="Grigoriev I.V."/>
            <person name="Allen A.E."/>
            <person name="Bidle K."/>
            <person name="Borodovsky M."/>
            <person name="Bowler C."/>
            <person name="Brownlee C."/>
            <person name="Cock J.M."/>
            <person name="Elias M."/>
            <person name="Gladyshev V.N."/>
            <person name="Groth M."/>
            <person name="Guda C."/>
            <person name="Hadaegh A."/>
            <person name="Iglesias-Rodriguez M.D."/>
            <person name="Jenkins J."/>
            <person name="Jones B.M."/>
            <person name="Lawson T."/>
            <person name="Leese F."/>
            <person name="Lindquist E."/>
            <person name="Lobanov A."/>
            <person name="Lomsadze A."/>
            <person name="Malik S.B."/>
            <person name="Marsh M.E."/>
            <person name="Mackinder L."/>
            <person name="Mock T."/>
            <person name="Mueller-Roeber B."/>
            <person name="Pagarete A."/>
            <person name="Parker M."/>
            <person name="Probert I."/>
            <person name="Quesneville H."/>
            <person name="Raines C."/>
            <person name="Rensing S.A."/>
            <person name="Riano-Pachon D.M."/>
            <person name="Richier S."/>
            <person name="Rokitta S."/>
            <person name="Shiraiwa Y."/>
            <person name="Soanes D.M."/>
            <person name="van der Giezen M."/>
            <person name="Wahlund T.M."/>
            <person name="Williams B."/>
            <person name="Wilson W."/>
            <person name="Wolfe G."/>
            <person name="Wurch L.L."/>
        </authorList>
    </citation>
    <scope>NUCLEOTIDE SEQUENCE</scope>
</reference>
<dbReference type="EnsemblProtists" id="EOD17990">
    <property type="protein sequence ID" value="EOD17990"/>
    <property type="gene ID" value="EMIHUDRAFT_447904"/>
</dbReference>
<dbReference type="Proteomes" id="UP000013827">
    <property type="component" value="Unassembled WGS sequence"/>
</dbReference>
<reference evidence="2" key="2">
    <citation type="submission" date="2024-10" db="UniProtKB">
        <authorList>
            <consortium name="EnsemblProtists"/>
        </authorList>
    </citation>
    <scope>IDENTIFICATION</scope>
</reference>
<accession>A0A0D3J3A5</accession>
<dbReference type="GeneID" id="19045991"/>
<proteinExistence type="predicted"/>
<dbReference type="AlphaFoldDB" id="A0A0D3J3A5"/>
<sequence length="127" mass="13732">MAQCADALGSPFSVPHRVAAEAASASALSTMGCGDSKAAQYRAEADDYAARKKNGFKDPQLEKWRKDGIKQKKKLKHVEDPLKNKRLPQNPKPKRGGNGPTLTGATPASGPSGDELKKQRGKLKHRR</sequence>
<evidence type="ECO:0000256" key="1">
    <source>
        <dbReference type="SAM" id="MobiDB-lite"/>
    </source>
</evidence>